<keyword evidence="3" id="KW-1185">Reference proteome</keyword>
<dbReference type="PANTHER" id="PTHR11373:SF4">
    <property type="entry name" value="DEOXYNUCLEOSIDE TRIPHOSPHATE TRIPHOSPHOHYDROLASE SAMHD1"/>
    <property type="match status" value="1"/>
</dbReference>
<dbReference type="GO" id="GO:0006203">
    <property type="term" value="P:dGTP catabolic process"/>
    <property type="evidence" value="ECO:0007669"/>
    <property type="project" value="TreeGrafter"/>
</dbReference>
<dbReference type="SMART" id="SM00471">
    <property type="entry name" value="HDc"/>
    <property type="match status" value="1"/>
</dbReference>
<dbReference type="PANTHER" id="PTHR11373">
    <property type="entry name" value="DEOXYNUCLEOSIDE TRIPHOSPHATE TRIPHOSPHOHYDROLASE"/>
    <property type="match status" value="1"/>
</dbReference>
<evidence type="ECO:0000313" key="3">
    <source>
        <dbReference type="Proteomes" id="UP000198558"/>
    </source>
</evidence>
<dbReference type="GO" id="GO:0008832">
    <property type="term" value="F:dGTPase activity"/>
    <property type="evidence" value="ECO:0007669"/>
    <property type="project" value="TreeGrafter"/>
</dbReference>
<protein>
    <recommendedName>
        <fullName evidence="1">HD domain-containing protein</fullName>
    </recommendedName>
</protein>
<dbReference type="PROSITE" id="PS51831">
    <property type="entry name" value="HD"/>
    <property type="match status" value="1"/>
</dbReference>
<sequence length="410" mass="48631">MNPQAYKLQYTKLKDSKVFRDAIHNYIHVDQPVILELINSKEMQRLRRIKQLGGTHQVYQSAEHSRFCHSLGVYFIVRKMIFNSDIGEYINDYDKLTVMCAALLHDIGHGPFSHCFEGVFSLNHEDFTIKIINGDSEVNHILENFDSGFSKKVSSIIEKKHPNKILIQMISSQLDADRMDYLLRDSYFTGTTYGHFDLYRILRVMKVVNNKIVYKYSGVQAIENYILARYHMYWQVYYHPTSRSYEQLLISIFRRMKDLYIKGYEFGDIRYLMPFLEDRVDEVAYTKLDENIVLYYFRIQSEGKDKILADLCNRFLNRKLFLYHDLRSNEEKLKLMEFYCQKGFDPRYYVVSDDQSQIPYLYYNNGSEIGEIEILVNRELKVLPEVSEIVGAITNSTKNKIDHKIFYPEL</sequence>
<dbReference type="InterPro" id="IPR050135">
    <property type="entry name" value="dGTPase-like"/>
</dbReference>
<dbReference type="InterPro" id="IPR006674">
    <property type="entry name" value="HD_domain"/>
</dbReference>
<dbReference type="OrthoDB" id="9803619at2"/>
<dbReference type="InterPro" id="IPR045509">
    <property type="entry name" value="HD_assoc_2"/>
</dbReference>
<dbReference type="AlphaFoldDB" id="A0A1I0E386"/>
<dbReference type="RefSeq" id="WP_092353281.1">
    <property type="nucleotide sequence ID" value="NZ_FOIN01000009.1"/>
</dbReference>
<dbReference type="Pfam" id="PF01966">
    <property type="entry name" value="HD"/>
    <property type="match status" value="1"/>
</dbReference>
<dbReference type="CDD" id="cd00077">
    <property type="entry name" value="HDc"/>
    <property type="match status" value="1"/>
</dbReference>
<feature type="domain" description="HD" evidence="1">
    <location>
        <begin position="66"/>
        <end position="182"/>
    </location>
</feature>
<dbReference type="InterPro" id="IPR003607">
    <property type="entry name" value="HD/PDEase_dom"/>
</dbReference>
<accession>A0A1I0E386</accession>
<dbReference type="Proteomes" id="UP000198558">
    <property type="component" value="Unassembled WGS sequence"/>
</dbReference>
<dbReference type="EMBL" id="FOIN01000009">
    <property type="protein sequence ID" value="SET39089.1"/>
    <property type="molecule type" value="Genomic_DNA"/>
</dbReference>
<proteinExistence type="predicted"/>
<evidence type="ECO:0000259" key="1">
    <source>
        <dbReference type="PROSITE" id="PS51831"/>
    </source>
</evidence>
<dbReference type="GeneID" id="78288106"/>
<reference evidence="3" key="1">
    <citation type="submission" date="2016-10" db="EMBL/GenBank/DDBJ databases">
        <authorList>
            <person name="Varghese N."/>
            <person name="Submissions S."/>
        </authorList>
    </citation>
    <scope>NUCLEOTIDE SEQUENCE [LARGE SCALE GENOMIC DNA]</scope>
    <source>
        <strain evidence="3">DSM 1551</strain>
    </source>
</reference>
<dbReference type="Gene3D" id="1.10.3210.10">
    <property type="entry name" value="Hypothetical protein af1432"/>
    <property type="match status" value="1"/>
</dbReference>
<dbReference type="SUPFAM" id="SSF109604">
    <property type="entry name" value="HD-domain/PDEase-like"/>
    <property type="match status" value="1"/>
</dbReference>
<name>A0A1I0E386_9FIRM</name>
<evidence type="ECO:0000313" key="2">
    <source>
        <dbReference type="EMBL" id="SET39089.1"/>
    </source>
</evidence>
<gene>
    <name evidence="2" type="ORF">SAMN04489758_10918</name>
</gene>
<dbReference type="Pfam" id="PF19276">
    <property type="entry name" value="HD_assoc_2"/>
    <property type="match status" value="1"/>
</dbReference>
<organism evidence="2 3">
    <name type="scientific">Thomasclavelia cocleata</name>
    <dbReference type="NCBI Taxonomy" id="69824"/>
    <lineage>
        <taxon>Bacteria</taxon>
        <taxon>Bacillati</taxon>
        <taxon>Bacillota</taxon>
        <taxon>Erysipelotrichia</taxon>
        <taxon>Erysipelotrichales</taxon>
        <taxon>Coprobacillaceae</taxon>
        <taxon>Thomasclavelia</taxon>
    </lineage>
</organism>